<dbReference type="CDD" id="cd00093">
    <property type="entry name" value="HTH_XRE"/>
    <property type="match status" value="1"/>
</dbReference>
<dbReference type="InterPro" id="IPR027417">
    <property type="entry name" value="P-loop_NTPase"/>
</dbReference>
<dbReference type="Pfam" id="PF20703">
    <property type="entry name" value="nSTAND1"/>
    <property type="match status" value="1"/>
</dbReference>
<keyword evidence="5" id="KW-1185">Reference proteome</keyword>
<dbReference type="RefSeq" id="WP_065917155.1">
    <property type="nucleotide sequence ID" value="NZ_CP016793.1"/>
</dbReference>
<dbReference type="InterPro" id="IPR015943">
    <property type="entry name" value="WD40/YVTN_repeat-like_dom_sf"/>
</dbReference>
<dbReference type="InterPro" id="IPR001680">
    <property type="entry name" value="WD40_rpt"/>
</dbReference>
<dbReference type="Pfam" id="PF13560">
    <property type="entry name" value="HTH_31"/>
    <property type="match status" value="1"/>
</dbReference>
<dbReference type="SMART" id="SM00530">
    <property type="entry name" value="HTH_XRE"/>
    <property type="match status" value="1"/>
</dbReference>
<dbReference type="AlphaFoldDB" id="A0A1B2HM82"/>
<sequence length="711" mass="76451">MPRRERPLDEGESGLLQFAADLRRLRERAGGPTYRELSRRAHYSAAALSEAAGGRKLPSLAVTRAYAKACAADPDEWELRWRAVAETQPQASGDSPYVGLKAFEPGDAPKFFGRERLTVELLTTKNRFTGVFGPSGVGKSSLLKAGLVARTDGPVLLFTPGAHPREECAIALARLTGEDAVELAGELEDPGRLAEKHGGLVVVDQFEELFTLCRDEAHRAWLISALIGCGKVVIGTRADYYGHCAQYPELVEALRSSQVMVGAMTPDELRLAITEPAAHVGAKVETALLARLMADAVGQAAVLPLLSHALAETWQHRRGMTLTLAGYEEVGGLEHAVARTAQDLLAGLATEEQVKRVLLRLVTAENTKRRAHRDELEADEHVLAALAAARLVVLDRDGVELAHEALIRSWPALHGWVEENRENIKAQREITDATATWEALDRDAGVLFRGRRLANVPAELALNSRERAFLAASRAAEDEVTTSARRRNRRQRQLLAVLVALLVVAASSTVFALQATRNAEEQRTTTAVLKAVTEAAALRQDNPALAQQLALAAYQLVPLPQARNALRQEDVPAQTLRAADAEVTALVVGPTQQQVATGHRDGEVVLTTLDDLPAPRTSYEATRHDGPVTAMAVDPAGGLLASVGEDGSVHLVDISLGKPRDLGPLPARATAVAWRSSTLVTTDLDGALSFWTGLRDGRPACSPPPSPASAR</sequence>
<dbReference type="Gene3D" id="2.130.10.10">
    <property type="entry name" value="YVTN repeat-like/Quinoprotein amine dehydrogenase"/>
    <property type="match status" value="1"/>
</dbReference>
<dbReference type="EMBL" id="CP016793">
    <property type="protein sequence ID" value="ANZ38810.1"/>
    <property type="molecule type" value="Genomic_DNA"/>
</dbReference>
<dbReference type="InterPro" id="IPR036322">
    <property type="entry name" value="WD40_repeat_dom_sf"/>
</dbReference>
<dbReference type="PROSITE" id="PS50082">
    <property type="entry name" value="WD_REPEATS_2"/>
    <property type="match status" value="1"/>
</dbReference>
<evidence type="ECO:0000256" key="2">
    <source>
        <dbReference type="SAM" id="Phobius"/>
    </source>
</evidence>
<proteinExistence type="predicted"/>
<feature type="repeat" description="WD" evidence="1">
    <location>
        <begin position="621"/>
        <end position="655"/>
    </location>
</feature>
<dbReference type="InterPro" id="IPR049052">
    <property type="entry name" value="nSTAND1"/>
</dbReference>
<keyword evidence="2" id="KW-0472">Membrane</keyword>
<reference evidence="4 5" key="1">
    <citation type="submission" date="2016-07" db="EMBL/GenBank/DDBJ databases">
        <title>Complete genome sequence of the Lentzea guizhouensis DHS C013.</title>
        <authorList>
            <person name="Cao C."/>
        </authorList>
    </citation>
    <scope>NUCLEOTIDE SEQUENCE [LARGE SCALE GENOMIC DNA]</scope>
    <source>
        <strain evidence="4 5">DHS C013</strain>
    </source>
</reference>
<keyword evidence="2" id="KW-1133">Transmembrane helix</keyword>
<keyword evidence="1" id="KW-0853">WD repeat</keyword>
<feature type="transmembrane region" description="Helical" evidence="2">
    <location>
        <begin position="494"/>
        <end position="513"/>
    </location>
</feature>
<name>A0A1B2HM82_9PSEU</name>
<dbReference type="InterPro" id="IPR010982">
    <property type="entry name" value="Lambda_DNA-bd_dom_sf"/>
</dbReference>
<dbReference type="InterPro" id="IPR001387">
    <property type="entry name" value="Cro/C1-type_HTH"/>
</dbReference>
<dbReference type="Gene3D" id="1.10.260.40">
    <property type="entry name" value="lambda repressor-like DNA-binding domains"/>
    <property type="match status" value="1"/>
</dbReference>
<dbReference type="Pfam" id="PF00400">
    <property type="entry name" value="WD40"/>
    <property type="match status" value="1"/>
</dbReference>
<evidence type="ECO:0000259" key="3">
    <source>
        <dbReference type="SMART" id="SM00530"/>
    </source>
</evidence>
<keyword evidence="2" id="KW-0812">Transmembrane</keyword>
<organism evidence="4 5">
    <name type="scientific">Lentzea guizhouensis</name>
    <dbReference type="NCBI Taxonomy" id="1586287"/>
    <lineage>
        <taxon>Bacteria</taxon>
        <taxon>Bacillati</taxon>
        <taxon>Actinomycetota</taxon>
        <taxon>Actinomycetes</taxon>
        <taxon>Pseudonocardiales</taxon>
        <taxon>Pseudonocardiaceae</taxon>
        <taxon>Lentzea</taxon>
    </lineage>
</organism>
<dbReference type="STRING" id="1586287.BBK82_24840"/>
<gene>
    <name evidence="4" type="ORF">BBK82_24840</name>
</gene>
<dbReference type="SUPFAM" id="SSF52540">
    <property type="entry name" value="P-loop containing nucleoside triphosphate hydrolases"/>
    <property type="match status" value="1"/>
</dbReference>
<evidence type="ECO:0000313" key="5">
    <source>
        <dbReference type="Proteomes" id="UP000093053"/>
    </source>
</evidence>
<feature type="domain" description="HTH cro/C1-type" evidence="3">
    <location>
        <begin position="21"/>
        <end position="77"/>
    </location>
</feature>
<dbReference type="SUPFAM" id="SSF50978">
    <property type="entry name" value="WD40 repeat-like"/>
    <property type="match status" value="1"/>
</dbReference>
<dbReference type="KEGG" id="led:BBK82_24840"/>
<evidence type="ECO:0000313" key="4">
    <source>
        <dbReference type="EMBL" id="ANZ38810.1"/>
    </source>
</evidence>
<dbReference type="SMART" id="SM00320">
    <property type="entry name" value="WD40"/>
    <property type="match status" value="3"/>
</dbReference>
<protein>
    <recommendedName>
        <fullName evidence="3">HTH cro/C1-type domain-containing protein</fullName>
    </recommendedName>
</protein>
<accession>A0A1B2HM82</accession>
<dbReference type="GO" id="GO:0003677">
    <property type="term" value="F:DNA binding"/>
    <property type="evidence" value="ECO:0007669"/>
    <property type="project" value="InterPro"/>
</dbReference>
<evidence type="ECO:0000256" key="1">
    <source>
        <dbReference type="PROSITE-ProRule" id="PRU00221"/>
    </source>
</evidence>
<dbReference type="Proteomes" id="UP000093053">
    <property type="component" value="Chromosome"/>
</dbReference>